<name>A0A175R627_9HYPH</name>
<organism evidence="1 2">
    <name type="scientific">Aureimonas ureilytica</name>
    <dbReference type="NCBI Taxonomy" id="401562"/>
    <lineage>
        <taxon>Bacteria</taxon>
        <taxon>Pseudomonadati</taxon>
        <taxon>Pseudomonadota</taxon>
        <taxon>Alphaproteobacteria</taxon>
        <taxon>Hyphomicrobiales</taxon>
        <taxon>Aurantimonadaceae</taxon>
        <taxon>Aureimonas</taxon>
    </lineage>
</organism>
<dbReference type="PATRIC" id="fig|401562.3.peg.3985"/>
<dbReference type="EMBL" id="LDPZ01000057">
    <property type="protein sequence ID" value="KTQ85469.1"/>
    <property type="molecule type" value="Genomic_DNA"/>
</dbReference>
<reference evidence="1 2" key="1">
    <citation type="journal article" date="2016" name="Front. Microbiol.">
        <title>Genomic Resource of Rice Seed Associated Bacteria.</title>
        <authorList>
            <person name="Midha S."/>
            <person name="Bansal K."/>
            <person name="Sharma S."/>
            <person name="Kumar N."/>
            <person name="Patil P.P."/>
            <person name="Chaudhry V."/>
            <person name="Patil P.B."/>
        </authorList>
    </citation>
    <scope>NUCLEOTIDE SEQUENCE [LARGE SCALE GENOMIC DNA]</scope>
    <source>
        <strain evidence="1 2">NS226</strain>
    </source>
</reference>
<sequence length="65" mass="6778">MLNKDAAAAAQKFLERVNLAGAEVPAYCAVMNGLQQIIDADGPRVTTISDAGETLETSELAASRV</sequence>
<proteinExistence type="predicted"/>
<accession>A0A175R627</accession>
<protein>
    <submittedName>
        <fullName evidence="1">Uncharacterized protein</fullName>
    </submittedName>
</protein>
<dbReference type="Proteomes" id="UP000078272">
    <property type="component" value="Unassembled WGS sequence"/>
</dbReference>
<evidence type="ECO:0000313" key="1">
    <source>
        <dbReference type="EMBL" id="KTQ85469.1"/>
    </source>
</evidence>
<dbReference type="STRING" id="401562.NS365_12180"/>
<dbReference type="AlphaFoldDB" id="A0A175R627"/>
<dbReference type="RefSeq" id="WP_058636356.1">
    <property type="nucleotide sequence ID" value="NZ_LDPZ01000057.1"/>
</dbReference>
<gene>
    <name evidence="1" type="ORF">NS226_19335</name>
</gene>
<evidence type="ECO:0000313" key="2">
    <source>
        <dbReference type="Proteomes" id="UP000078272"/>
    </source>
</evidence>
<comment type="caution">
    <text evidence="1">The sequence shown here is derived from an EMBL/GenBank/DDBJ whole genome shotgun (WGS) entry which is preliminary data.</text>
</comment>